<dbReference type="Proteomes" id="UP000540568">
    <property type="component" value="Unassembled WGS sequence"/>
</dbReference>
<sequence>MLLAVVAVGSWSIRGAQADNAAEASASAAAAERIEVGVPTVVSADTLEEFSATHSPLYWAGEIPDTKIELTLTATSGTFVRYLPTDAEAGDSDKYLTVATYEAISGYEGLKTADKEIATVESSKSGAVITVFDDRPLSTYFSFQNAAFQVEVFSPKKGESKKLTDDGSIGLVGGEA</sequence>
<evidence type="ECO:0000313" key="2">
    <source>
        <dbReference type="Proteomes" id="UP000540568"/>
    </source>
</evidence>
<evidence type="ECO:0000313" key="1">
    <source>
        <dbReference type="EMBL" id="MBA8808155.1"/>
    </source>
</evidence>
<name>A0A7W3PDP2_9MICO</name>
<dbReference type="RefSeq" id="WP_182615990.1">
    <property type="nucleotide sequence ID" value="NZ_BAAATF010000003.1"/>
</dbReference>
<gene>
    <name evidence="1" type="ORF">FHX71_002097</name>
</gene>
<protein>
    <submittedName>
        <fullName evidence="1">Uncharacterized protein</fullName>
    </submittedName>
</protein>
<reference evidence="1 2" key="1">
    <citation type="submission" date="2020-07" db="EMBL/GenBank/DDBJ databases">
        <title>Sequencing the genomes of 1000 actinobacteria strains.</title>
        <authorList>
            <person name="Klenk H.-P."/>
        </authorList>
    </citation>
    <scope>NUCLEOTIDE SEQUENCE [LARGE SCALE GENOMIC DNA]</scope>
    <source>
        <strain evidence="1 2">DSM 44121</strain>
    </source>
</reference>
<dbReference type="EMBL" id="JACGWV010000001">
    <property type="protein sequence ID" value="MBA8808155.1"/>
    <property type="molecule type" value="Genomic_DNA"/>
</dbReference>
<keyword evidence="2" id="KW-1185">Reference proteome</keyword>
<dbReference type="AlphaFoldDB" id="A0A7W3PDP2"/>
<accession>A0A7W3PDP2</accession>
<proteinExistence type="predicted"/>
<comment type="caution">
    <text evidence="1">The sequence shown here is derived from an EMBL/GenBank/DDBJ whole genome shotgun (WGS) entry which is preliminary data.</text>
</comment>
<organism evidence="1 2">
    <name type="scientific">Promicromonospora sukumoe</name>
    <dbReference type="NCBI Taxonomy" id="88382"/>
    <lineage>
        <taxon>Bacteria</taxon>
        <taxon>Bacillati</taxon>
        <taxon>Actinomycetota</taxon>
        <taxon>Actinomycetes</taxon>
        <taxon>Micrococcales</taxon>
        <taxon>Promicromonosporaceae</taxon>
        <taxon>Promicromonospora</taxon>
    </lineage>
</organism>